<reference evidence="1 2" key="1">
    <citation type="submission" date="2018-07" db="EMBL/GenBank/DDBJ databases">
        <title>Genomic Encyclopedia of Type Strains, Phase III (KMG-III): the genomes of soil and plant-associated and newly described type strains.</title>
        <authorList>
            <person name="Whitman W."/>
        </authorList>
    </citation>
    <scope>NUCLEOTIDE SEQUENCE [LARGE SCALE GENOMIC DNA]</scope>
    <source>
        <strain evidence="1 2">CECT 7287</strain>
    </source>
</reference>
<organism evidence="1 2">
    <name type="scientific">Cohnella phaseoli</name>
    <dbReference type="NCBI Taxonomy" id="456490"/>
    <lineage>
        <taxon>Bacteria</taxon>
        <taxon>Bacillati</taxon>
        <taxon>Bacillota</taxon>
        <taxon>Bacilli</taxon>
        <taxon>Bacillales</taxon>
        <taxon>Paenibacillaceae</taxon>
        <taxon>Cohnella</taxon>
    </lineage>
</organism>
<sequence>MGSPAALSSCGYSIFARLVVKAIRYSRGKEGGQGLLCAGWRNNRFAGLAKEKNLHPFPIEDKNLHRLSHYEPFVQNEN</sequence>
<gene>
    <name evidence="1" type="ORF">DFP98_113157</name>
</gene>
<protein>
    <submittedName>
        <fullName evidence="1">Uncharacterized protein</fullName>
    </submittedName>
</protein>
<name>A0A3D9JRN1_9BACL</name>
<evidence type="ECO:0000313" key="1">
    <source>
        <dbReference type="EMBL" id="RED76096.1"/>
    </source>
</evidence>
<accession>A0A3D9JRN1</accession>
<evidence type="ECO:0000313" key="2">
    <source>
        <dbReference type="Proteomes" id="UP000256977"/>
    </source>
</evidence>
<dbReference type="Proteomes" id="UP000256977">
    <property type="component" value="Unassembled WGS sequence"/>
</dbReference>
<dbReference type="AlphaFoldDB" id="A0A3D9JRN1"/>
<comment type="caution">
    <text evidence="1">The sequence shown here is derived from an EMBL/GenBank/DDBJ whole genome shotgun (WGS) entry which is preliminary data.</text>
</comment>
<dbReference type="EMBL" id="QRDZ01000013">
    <property type="protein sequence ID" value="RED76096.1"/>
    <property type="molecule type" value="Genomic_DNA"/>
</dbReference>
<keyword evidence="2" id="KW-1185">Reference proteome</keyword>
<proteinExistence type="predicted"/>